<dbReference type="InterPro" id="IPR050204">
    <property type="entry name" value="AraC_XylS_family_regulators"/>
</dbReference>
<dbReference type="PANTHER" id="PTHR46796">
    <property type="entry name" value="HTH-TYPE TRANSCRIPTIONAL ACTIVATOR RHAS-RELATED"/>
    <property type="match status" value="1"/>
</dbReference>
<feature type="domain" description="HTH araC/xylS-type" evidence="5">
    <location>
        <begin position="204"/>
        <end position="303"/>
    </location>
</feature>
<dbReference type="SUPFAM" id="SSF51215">
    <property type="entry name" value="Regulatory protein AraC"/>
    <property type="match status" value="1"/>
</dbReference>
<dbReference type="Pfam" id="PF12833">
    <property type="entry name" value="HTH_18"/>
    <property type="match status" value="1"/>
</dbReference>
<dbReference type="Proteomes" id="UP001595699">
    <property type="component" value="Unassembled WGS sequence"/>
</dbReference>
<dbReference type="PROSITE" id="PS01124">
    <property type="entry name" value="HTH_ARAC_FAMILY_2"/>
    <property type="match status" value="1"/>
</dbReference>
<dbReference type="RefSeq" id="WP_205115582.1">
    <property type="nucleotide sequence ID" value="NZ_JAFBCM010000001.1"/>
</dbReference>
<dbReference type="InterPro" id="IPR020449">
    <property type="entry name" value="Tscrpt_reg_AraC-type_HTH"/>
</dbReference>
<keyword evidence="4" id="KW-0804">Transcription</keyword>
<dbReference type="EMBL" id="JBHRZH010000019">
    <property type="protein sequence ID" value="MFC3763537.1"/>
    <property type="molecule type" value="Genomic_DNA"/>
</dbReference>
<dbReference type="Gene3D" id="1.10.10.60">
    <property type="entry name" value="Homeodomain-like"/>
    <property type="match status" value="2"/>
</dbReference>
<dbReference type="PRINTS" id="PR00032">
    <property type="entry name" value="HTHARAC"/>
</dbReference>
<evidence type="ECO:0000259" key="5">
    <source>
        <dbReference type="PROSITE" id="PS01124"/>
    </source>
</evidence>
<accession>A0ABV7YF12</accession>
<dbReference type="PROSITE" id="PS00041">
    <property type="entry name" value="HTH_ARAC_FAMILY_1"/>
    <property type="match status" value="1"/>
</dbReference>
<name>A0ABV7YF12_9ACTN</name>
<evidence type="ECO:0000256" key="2">
    <source>
        <dbReference type="ARBA" id="ARBA00023125"/>
    </source>
</evidence>
<comment type="caution">
    <text evidence="6">The sequence shown here is derived from an EMBL/GenBank/DDBJ whole genome shotgun (WGS) entry which is preliminary data.</text>
</comment>
<sequence>MTLSYDGRPFVDLSAARIGVDVAGHRAEFLNWGFFEPQPWRNFWHAHSFFEICYAYTGRGVYRVGDVSHPVRAGDLFVARPGDVHEIVADDADPLGIHFWSYTLVLQPPRRRAAQPLSVRDTAADELLHAFASSGSAAVTDATGSVPALLELLTREAASPLPAFEEAVRSLSSTLVIDTARAIVGATPLPPAVDPGGRDEQVARTMAQYLEDNYDRPVHVRDVVAQVHLSERHANRLFRSVLGTTIHAYLASYRLEVAAQLLVEPGEVAIKEVAHSCGYPDVRHFTTAFRRRFGLAPAAFRARNGTTFV</sequence>
<dbReference type="InterPro" id="IPR037923">
    <property type="entry name" value="HTH-like"/>
</dbReference>
<evidence type="ECO:0000313" key="7">
    <source>
        <dbReference type="Proteomes" id="UP001595699"/>
    </source>
</evidence>
<dbReference type="InterPro" id="IPR018060">
    <property type="entry name" value="HTH_AraC"/>
</dbReference>
<gene>
    <name evidence="6" type="ORF">ACFOUW_22045</name>
</gene>
<dbReference type="SUPFAM" id="SSF46689">
    <property type="entry name" value="Homeodomain-like"/>
    <property type="match status" value="2"/>
</dbReference>
<evidence type="ECO:0000256" key="3">
    <source>
        <dbReference type="ARBA" id="ARBA00023159"/>
    </source>
</evidence>
<proteinExistence type="predicted"/>
<evidence type="ECO:0000256" key="1">
    <source>
        <dbReference type="ARBA" id="ARBA00023015"/>
    </source>
</evidence>
<dbReference type="InterPro" id="IPR009057">
    <property type="entry name" value="Homeodomain-like_sf"/>
</dbReference>
<protein>
    <submittedName>
        <fullName evidence="6">AraC family transcriptional regulator</fullName>
    </submittedName>
</protein>
<dbReference type="InterPro" id="IPR018062">
    <property type="entry name" value="HTH_AraC-typ_CS"/>
</dbReference>
<dbReference type="InterPro" id="IPR003313">
    <property type="entry name" value="AraC-bd"/>
</dbReference>
<organism evidence="6 7">
    <name type="scientific">Tenggerimyces flavus</name>
    <dbReference type="NCBI Taxonomy" id="1708749"/>
    <lineage>
        <taxon>Bacteria</taxon>
        <taxon>Bacillati</taxon>
        <taxon>Actinomycetota</taxon>
        <taxon>Actinomycetes</taxon>
        <taxon>Propionibacteriales</taxon>
        <taxon>Nocardioidaceae</taxon>
        <taxon>Tenggerimyces</taxon>
    </lineage>
</organism>
<evidence type="ECO:0000256" key="4">
    <source>
        <dbReference type="ARBA" id="ARBA00023163"/>
    </source>
</evidence>
<keyword evidence="2" id="KW-0238">DNA-binding</keyword>
<keyword evidence="3" id="KW-0010">Activator</keyword>
<keyword evidence="7" id="KW-1185">Reference proteome</keyword>
<dbReference type="Pfam" id="PF02311">
    <property type="entry name" value="AraC_binding"/>
    <property type="match status" value="1"/>
</dbReference>
<dbReference type="Gene3D" id="2.60.120.10">
    <property type="entry name" value="Jelly Rolls"/>
    <property type="match status" value="1"/>
</dbReference>
<keyword evidence="1" id="KW-0805">Transcription regulation</keyword>
<reference evidence="7" key="1">
    <citation type="journal article" date="2019" name="Int. J. Syst. Evol. Microbiol.">
        <title>The Global Catalogue of Microorganisms (GCM) 10K type strain sequencing project: providing services to taxonomists for standard genome sequencing and annotation.</title>
        <authorList>
            <consortium name="The Broad Institute Genomics Platform"/>
            <consortium name="The Broad Institute Genome Sequencing Center for Infectious Disease"/>
            <person name="Wu L."/>
            <person name="Ma J."/>
        </authorList>
    </citation>
    <scope>NUCLEOTIDE SEQUENCE [LARGE SCALE GENOMIC DNA]</scope>
    <source>
        <strain evidence="7">CGMCC 4.7241</strain>
    </source>
</reference>
<dbReference type="SMART" id="SM00342">
    <property type="entry name" value="HTH_ARAC"/>
    <property type="match status" value="1"/>
</dbReference>
<evidence type="ECO:0000313" key="6">
    <source>
        <dbReference type="EMBL" id="MFC3763537.1"/>
    </source>
</evidence>
<dbReference type="InterPro" id="IPR014710">
    <property type="entry name" value="RmlC-like_jellyroll"/>
</dbReference>